<evidence type="ECO:0000313" key="3">
    <source>
        <dbReference type="Proteomes" id="UP000280792"/>
    </source>
</evidence>
<gene>
    <name evidence="2" type="ORF">D0544_11035</name>
</gene>
<name>A0A3P3VL05_9GAMM</name>
<reference evidence="2 3" key="1">
    <citation type="submission" date="2018-08" db="EMBL/GenBank/DDBJ databases">
        <authorList>
            <person name="Khan S.A."/>
        </authorList>
    </citation>
    <scope>NUCLEOTIDE SEQUENCE [LARGE SCALE GENOMIC DNA]</scope>
    <source>
        <strain evidence="2 3">GTF-13</strain>
    </source>
</reference>
<dbReference type="CDD" id="cd16329">
    <property type="entry name" value="LolA_like"/>
    <property type="match status" value="1"/>
</dbReference>
<dbReference type="Gene3D" id="2.50.20.10">
    <property type="entry name" value="Lipoprotein localisation LolA/LolB/LppX"/>
    <property type="match status" value="1"/>
</dbReference>
<dbReference type="Pfam" id="PF07044">
    <property type="entry name" value="DUF1329"/>
    <property type="match status" value="1"/>
</dbReference>
<sequence length="450" mass="51132">MRNKLMTIGSAMLLGISSAQAAVTVEEAEKLKSVLTPFGAERGGNADGTIPEWTGGLTEAPAGFQSGDWMPNPFADEKPLFTITASNYEQYIDKLTPSQIDAFKRYPDQIKMNVYPTHRTAAAPDWVQENTYNNAINASLNDAGTGANNACGGIPFPITNNGNEMILNHNSRWKGSSLHMQYTAFQSYMHNPATTLAGESNTLWQWHYYDQNSDCSDGQLFSFFVTYNYPARRKGEMILVNDYIDAAATPREAWQYIPGQRRVRRAPTVAYDTPDSSIFTYDDAFLYNGSPDRYDWKVLGKKEIYIPYSGYDLASAYGKGEMKMEEAIASDPKNLWRWELHRVWVVEATLKEGERHIYAKRTFYLDEDTWNIALTEKYDGKGELWRYTWANVYQAYDPAIQGSFARPIMAFDIDSGQFLWAYVDTHPLAGVEPKEKEFFTPQGIRKQARR</sequence>
<dbReference type="EMBL" id="QWEZ01000002">
    <property type="protein sequence ID" value="RRJ82406.1"/>
    <property type="molecule type" value="Genomic_DNA"/>
</dbReference>
<dbReference type="Proteomes" id="UP000280792">
    <property type="component" value="Unassembled WGS sequence"/>
</dbReference>
<feature type="signal peptide" evidence="1">
    <location>
        <begin position="1"/>
        <end position="21"/>
    </location>
</feature>
<reference evidence="2 3" key="2">
    <citation type="submission" date="2018-12" db="EMBL/GenBank/DDBJ databases">
        <title>Simiduia agarivorans gen. nov., sp. nov., a marine, agarolytic bacterium isolated from shallow coastal water from Keelung, Taiwan.</title>
        <authorList>
            <person name="Shieh W.Y."/>
        </authorList>
    </citation>
    <scope>NUCLEOTIDE SEQUENCE [LARGE SCALE GENOMIC DNA]</scope>
    <source>
        <strain evidence="2 3">GTF-13</strain>
    </source>
</reference>
<comment type="caution">
    <text evidence="2">The sequence shown here is derived from an EMBL/GenBank/DDBJ whole genome shotgun (WGS) entry which is preliminary data.</text>
</comment>
<evidence type="ECO:0000256" key="1">
    <source>
        <dbReference type="SAM" id="SignalP"/>
    </source>
</evidence>
<organism evidence="2 3">
    <name type="scientific">Aestuariirhabdus litorea</name>
    <dbReference type="NCBI Taxonomy" id="2528527"/>
    <lineage>
        <taxon>Bacteria</taxon>
        <taxon>Pseudomonadati</taxon>
        <taxon>Pseudomonadota</taxon>
        <taxon>Gammaproteobacteria</taxon>
        <taxon>Oceanospirillales</taxon>
        <taxon>Aestuariirhabdaceae</taxon>
        <taxon>Aestuariirhabdus</taxon>
    </lineage>
</organism>
<evidence type="ECO:0000313" key="2">
    <source>
        <dbReference type="EMBL" id="RRJ82406.1"/>
    </source>
</evidence>
<proteinExistence type="predicted"/>
<dbReference type="AlphaFoldDB" id="A0A3P3VL05"/>
<keyword evidence="1" id="KW-0732">Signal</keyword>
<protein>
    <submittedName>
        <fullName evidence="2">DUF1329 domain-containing protein</fullName>
    </submittedName>
</protein>
<accession>A0A3P3VL05</accession>
<feature type="chain" id="PRO_5018278541" evidence="1">
    <location>
        <begin position="22"/>
        <end position="450"/>
    </location>
</feature>
<dbReference type="InterPro" id="IPR010752">
    <property type="entry name" value="DUF1329"/>
</dbReference>
<keyword evidence="3" id="KW-1185">Reference proteome</keyword>